<proteinExistence type="predicted"/>
<dbReference type="PANTHER" id="PTHR40469">
    <property type="entry name" value="SECRETED GLYCOSYL HYDROLASE"/>
    <property type="match status" value="1"/>
</dbReference>
<dbReference type="InterPro" id="IPR029010">
    <property type="entry name" value="ThuA-like"/>
</dbReference>
<comment type="caution">
    <text evidence="2">The sequence shown here is derived from an EMBL/GenBank/DDBJ whole genome shotgun (WGS) entry which is preliminary data.</text>
</comment>
<sequence>MDTLPPELPTFGREHAVLVFSKTNGFRDDAQIQAANAAVRTLAEARGWDVFVTENAAVFNPVALARFDVVVLNSTSGDIFLPTQRDAFRHWLEQGGSLLALHGAGGDPRYDWRWYVDTVLGAQFIGHTYSPQFQQGVVEVAEPAHPAMRPLPARWQREEEWYAFDRVPSGHGTRILARLDEGSYAPEPGQRMGDHPVVWTRCIGQGRVFYSALGHKAETYAEPLHLRMIDGALGWAAEARRDGCD</sequence>
<keyword evidence="3" id="KW-1185">Reference proteome</keyword>
<evidence type="ECO:0000259" key="1">
    <source>
        <dbReference type="Pfam" id="PF06283"/>
    </source>
</evidence>
<name>A0ABW3LTM9_9GAMM</name>
<protein>
    <submittedName>
        <fullName evidence="2">ThuA domain-containing protein</fullName>
    </submittedName>
</protein>
<dbReference type="Proteomes" id="UP001597033">
    <property type="component" value="Unassembled WGS sequence"/>
</dbReference>
<feature type="domain" description="ThuA-like" evidence="1">
    <location>
        <begin position="17"/>
        <end position="236"/>
    </location>
</feature>
<reference evidence="3" key="1">
    <citation type="journal article" date="2019" name="Int. J. Syst. Evol. Microbiol.">
        <title>The Global Catalogue of Microorganisms (GCM) 10K type strain sequencing project: providing services to taxonomists for standard genome sequencing and annotation.</title>
        <authorList>
            <consortium name="The Broad Institute Genomics Platform"/>
            <consortium name="The Broad Institute Genome Sequencing Center for Infectious Disease"/>
            <person name="Wu L."/>
            <person name="Ma J."/>
        </authorList>
    </citation>
    <scope>NUCLEOTIDE SEQUENCE [LARGE SCALE GENOMIC DNA]</scope>
    <source>
        <strain evidence="3">CCUG 55854</strain>
    </source>
</reference>
<dbReference type="SUPFAM" id="SSF52317">
    <property type="entry name" value="Class I glutamine amidotransferase-like"/>
    <property type="match status" value="1"/>
</dbReference>
<dbReference type="Gene3D" id="3.40.50.880">
    <property type="match status" value="1"/>
</dbReference>
<evidence type="ECO:0000313" key="3">
    <source>
        <dbReference type="Proteomes" id="UP001597033"/>
    </source>
</evidence>
<gene>
    <name evidence="2" type="ORF">ACFQ2N_03570</name>
</gene>
<dbReference type="PANTHER" id="PTHR40469:SF2">
    <property type="entry name" value="GALACTOSE-BINDING DOMAIN-LIKE SUPERFAMILY PROTEIN"/>
    <property type="match status" value="1"/>
</dbReference>
<organism evidence="2 3">
    <name type="scientific">Pseudoxanthomonas kaohsiungensis</name>
    <dbReference type="NCBI Taxonomy" id="283923"/>
    <lineage>
        <taxon>Bacteria</taxon>
        <taxon>Pseudomonadati</taxon>
        <taxon>Pseudomonadota</taxon>
        <taxon>Gammaproteobacteria</taxon>
        <taxon>Lysobacterales</taxon>
        <taxon>Lysobacteraceae</taxon>
        <taxon>Pseudoxanthomonas</taxon>
    </lineage>
</organism>
<dbReference type="RefSeq" id="WP_238394401.1">
    <property type="nucleotide sequence ID" value="NZ_JBHTKN010000002.1"/>
</dbReference>
<accession>A0ABW3LTM9</accession>
<evidence type="ECO:0000313" key="2">
    <source>
        <dbReference type="EMBL" id="MFD1041427.1"/>
    </source>
</evidence>
<dbReference type="InterPro" id="IPR029062">
    <property type="entry name" value="Class_I_gatase-like"/>
</dbReference>
<dbReference type="Pfam" id="PF06283">
    <property type="entry name" value="ThuA"/>
    <property type="match status" value="1"/>
</dbReference>
<dbReference type="EMBL" id="JBHTKN010000002">
    <property type="protein sequence ID" value="MFD1041427.1"/>
    <property type="molecule type" value="Genomic_DNA"/>
</dbReference>